<dbReference type="EMBL" id="JAEPRE010000173">
    <property type="protein sequence ID" value="KAG2230999.1"/>
    <property type="molecule type" value="Genomic_DNA"/>
</dbReference>
<feature type="region of interest" description="Disordered" evidence="1">
    <location>
        <begin position="96"/>
        <end position="135"/>
    </location>
</feature>
<organism evidence="2 3">
    <name type="scientific">Thamnidium elegans</name>
    <dbReference type="NCBI Taxonomy" id="101142"/>
    <lineage>
        <taxon>Eukaryota</taxon>
        <taxon>Fungi</taxon>
        <taxon>Fungi incertae sedis</taxon>
        <taxon>Mucoromycota</taxon>
        <taxon>Mucoromycotina</taxon>
        <taxon>Mucoromycetes</taxon>
        <taxon>Mucorales</taxon>
        <taxon>Mucorineae</taxon>
        <taxon>Mucoraceae</taxon>
        <taxon>Thamnidium</taxon>
    </lineage>
</organism>
<feature type="region of interest" description="Disordered" evidence="1">
    <location>
        <begin position="439"/>
        <end position="461"/>
    </location>
</feature>
<evidence type="ECO:0000313" key="2">
    <source>
        <dbReference type="EMBL" id="KAG2230999.1"/>
    </source>
</evidence>
<evidence type="ECO:0000313" key="3">
    <source>
        <dbReference type="Proteomes" id="UP000613177"/>
    </source>
</evidence>
<sequence>MTFRWKSLKGKLVCYITIDPTKPRREAIQLLEDDLKVLGAAFVDSKESKVIIGLRVALRNQNDALDHFWHTSYPELQKNAIDDITNVDKVEAGLEEEAVERSQSKKRMNTQPEIKDTKRRQTDKATDKATDEATDVESDGIMIPNSSVSLGTIIKREALKLHQLYLQNPKQLTDRQRKIMTAGFSSILDLSDQSYSSQRKLFDNDQWKYINDYFDNKLKMKEYPLDAIVTNTLIIIKNTKMLSNASDINYCENDYFRILWSPLLELLFPPSENVRIVSAESEYLLSIKEKKVLYPKTKYIHGFKIDIRLVVDINTEELDLAIGECAKCNSGSKSIQDEGKLLQEAKDALDGIIQNTHGYDCRLMTYFIQITGHLLQMKKEINIAADKILQARTTSIGGEESFNRPSVSKKNKKLAWMRDTWYTPPREKTSQIPVHMFTPPPPPLFKEPNDEPSDEETADVGLPDKFGWVKYAENDFFNVFSKESSTENPYE</sequence>
<dbReference type="AlphaFoldDB" id="A0A8H7SIE3"/>
<gene>
    <name evidence="2" type="ORF">INT48_002778</name>
</gene>
<comment type="caution">
    <text evidence="2">The sequence shown here is derived from an EMBL/GenBank/DDBJ whole genome shotgun (WGS) entry which is preliminary data.</text>
</comment>
<name>A0A8H7SIE3_9FUNG</name>
<keyword evidence="3" id="KW-1185">Reference proteome</keyword>
<protein>
    <submittedName>
        <fullName evidence="2">Uncharacterized protein</fullName>
    </submittedName>
</protein>
<evidence type="ECO:0000256" key="1">
    <source>
        <dbReference type="SAM" id="MobiDB-lite"/>
    </source>
</evidence>
<accession>A0A8H7SIE3</accession>
<reference evidence="2" key="1">
    <citation type="submission" date="2021-01" db="EMBL/GenBank/DDBJ databases">
        <title>Metabolic potential, ecology and presence of endohyphal bacteria is reflected in genomic diversity of Mucoromycotina.</title>
        <authorList>
            <person name="Muszewska A."/>
            <person name="Okrasinska A."/>
            <person name="Steczkiewicz K."/>
            <person name="Drgas O."/>
            <person name="Orlowska M."/>
            <person name="Perlinska-Lenart U."/>
            <person name="Aleksandrzak-Piekarczyk T."/>
            <person name="Szatraj K."/>
            <person name="Zielenkiewicz U."/>
            <person name="Pilsyk S."/>
            <person name="Malc E."/>
            <person name="Mieczkowski P."/>
            <person name="Kruszewska J.S."/>
            <person name="Biernat P."/>
            <person name="Pawlowska J."/>
        </authorList>
    </citation>
    <scope>NUCLEOTIDE SEQUENCE</scope>
    <source>
        <strain evidence="2">WA0000018081</strain>
    </source>
</reference>
<feature type="compositionally biased region" description="Basic and acidic residues" evidence="1">
    <location>
        <begin position="113"/>
        <end position="131"/>
    </location>
</feature>
<dbReference type="Proteomes" id="UP000613177">
    <property type="component" value="Unassembled WGS sequence"/>
</dbReference>
<proteinExistence type="predicted"/>